<dbReference type="EMBL" id="WTPW01000812">
    <property type="protein sequence ID" value="KAF0477868.1"/>
    <property type="molecule type" value="Genomic_DNA"/>
</dbReference>
<dbReference type="Pfam" id="PF01663">
    <property type="entry name" value="Phosphodiest"/>
    <property type="match status" value="1"/>
</dbReference>
<name>A0A8H4AC62_GIGMA</name>
<gene>
    <name evidence="1" type="ORF">F8M41_024178</name>
</gene>
<dbReference type="Proteomes" id="UP000439903">
    <property type="component" value="Unassembled WGS sequence"/>
</dbReference>
<dbReference type="SUPFAM" id="SSF53649">
    <property type="entry name" value="Alkaline phosphatase-like"/>
    <property type="match status" value="1"/>
</dbReference>
<dbReference type="OrthoDB" id="4062651at2759"/>
<sequence length="276" mass="30561">MGLVSPYKRVIILALDGVGRFFTEVPTPTIDAFFSSGASSLTAKAVIPTDSAQNWGSVLHGVLPEKHGLKNGDVEAGLPYDENNKYPSIFKILSNISKDIKMASYAAWEPINTGIIELSVKADLYAPLTHENMFLKWWLRFKHHFLKSSIYDNFVVSQLVEYIHNPENINVELLFIHLTDVDEHGHGYAVDEAGWNDDTLIMMITNHCGVGKSHGGSSDQEVNVFLAIRGVGIEPNSKIESDVKNMDCAALALYALGKDIPEWFDAKLPAEFLHSS</sequence>
<evidence type="ECO:0000313" key="2">
    <source>
        <dbReference type="Proteomes" id="UP000439903"/>
    </source>
</evidence>
<organism evidence="1 2">
    <name type="scientific">Gigaspora margarita</name>
    <dbReference type="NCBI Taxonomy" id="4874"/>
    <lineage>
        <taxon>Eukaryota</taxon>
        <taxon>Fungi</taxon>
        <taxon>Fungi incertae sedis</taxon>
        <taxon>Mucoromycota</taxon>
        <taxon>Glomeromycotina</taxon>
        <taxon>Glomeromycetes</taxon>
        <taxon>Diversisporales</taxon>
        <taxon>Gigasporaceae</taxon>
        <taxon>Gigaspora</taxon>
    </lineage>
</organism>
<dbReference type="InterPro" id="IPR002591">
    <property type="entry name" value="Phosphodiest/P_Trfase"/>
</dbReference>
<dbReference type="AlphaFoldDB" id="A0A8H4AC62"/>
<proteinExistence type="predicted"/>
<evidence type="ECO:0000313" key="1">
    <source>
        <dbReference type="EMBL" id="KAF0477868.1"/>
    </source>
</evidence>
<dbReference type="InterPro" id="IPR017850">
    <property type="entry name" value="Alkaline_phosphatase_core_sf"/>
</dbReference>
<comment type="caution">
    <text evidence="1">The sequence shown here is derived from an EMBL/GenBank/DDBJ whole genome shotgun (WGS) entry which is preliminary data.</text>
</comment>
<dbReference type="Gene3D" id="3.40.720.10">
    <property type="entry name" value="Alkaline Phosphatase, subunit A"/>
    <property type="match status" value="2"/>
</dbReference>
<reference evidence="1 2" key="1">
    <citation type="journal article" date="2019" name="Environ. Microbiol.">
        <title>At the nexus of three kingdoms: the genome of the mycorrhizal fungus Gigaspora margarita provides insights into plant, endobacterial and fungal interactions.</title>
        <authorList>
            <person name="Venice F."/>
            <person name="Ghignone S."/>
            <person name="Salvioli di Fossalunga A."/>
            <person name="Amselem J."/>
            <person name="Novero M."/>
            <person name="Xianan X."/>
            <person name="Sedzielewska Toro K."/>
            <person name="Morin E."/>
            <person name="Lipzen A."/>
            <person name="Grigoriev I.V."/>
            <person name="Henrissat B."/>
            <person name="Martin F.M."/>
            <person name="Bonfante P."/>
        </authorList>
    </citation>
    <scope>NUCLEOTIDE SEQUENCE [LARGE SCALE GENOMIC DNA]</scope>
    <source>
        <strain evidence="1 2">BEG34</strain>
    </source>
</reference>
<keyword evidence="2" id="KW-1185">Reference proteome</keyword>
<accession>A0A8H4AC62</accession>
<protein>
    <submittedName>
        <fullName evidence="1">Nucleotide pyrophosphatase</fullName>
    </submittedName>
</protein>